<dbReference type="EMBL" id="CP000086">
    <property type="protein sequence ID" value="ABC37433.1"/>
    <property type="molecule type" value="Genomic_DNA"/>
</dbReference>
<dbReference type="InterPro" id="IPR022903">
    <property type="entry name" value="GcvT_bac"/>
</dbReference>
<keyword evidence="12" id="KW-1185">Reference proteome</keyword>
<reference evidence="11 12" key="1">
    <citation type="journal article" date="2005" name="BMC Genomics">
        <title>Bacterial genome adaptation to niches: divergence of the potential virulence genes in three Burkholderia species of different survival strategies.</title>
        <authorList>
            <person name="Kim H.S."/>
            <person name="Schell M.A."/>
            <person name="Yu Y."/>
            <person name="Ulrich R.L."/>
            <person name="Sarria S.H."/>
            <person name="Nierman W.C."/>
            <person name="DeShazer D."/>
        </authorList>
    </citation>
    <scope>NUCLEOTIDE SEQUENCE [LARGE SCALE GENOMIC DNA]</scope>
    <source>
        <strain evidence="12">ATCC 700388 / DSM 13276 / CCUG 48851 / CIP 106301 / E264</strain>
    </source>
</reference>
<sequence length="584" mass="63294">MSARRPHELPGPPGRRCLGARLRRLFRASRARRRNASRFRPRHAHRSPLTESSAARAANARRPPPLVFKRQRFAQIDNPSALAYIRPHASGERAAAIRCRSKGKPRRRRGTPANSQAKGPTASKNPSDDMRRATFFALWRAAVAACAQRDARAGCPPKGRARAGSNPPRNLSGIEDRGACTHRRRLHAPAVRRVAVLFSRPGQVPAALPGTPMTVLKITPLHAAHRALNARMVDFGGWDMPVNYGSQIEEHQAVRTDAGMFDVSHMCVVDFTGPRVRAFFEHALANNVAKLQTPGKALYSCLLNPQGGVIDDLIVYYFTEDFFRVVVNAGTADKDVAWFSQLNEQGGFGLTIAPRRDFAIVAVQGPNARAKVWDTVPAARAATSELKPFNAAQVAGTPFGDLTVARTGYTGEDGFEIIVPAMHVEALWNALAERGVRPCGLGARDTLRLEAGMNLYGQDMDETVSPLDAGLAWTVDLAAPRAFVGRDALEANGSRAAFVGLILQKENGRAGGVLRAHQKVVTPHGDGEITSGTFSPTMQESIAFARVPKGVAIGDTVHVQIRDKNLPARVVKLPFVRNGKVLAA</sequence>
<evidence type="ECO:0000259" key="9">
    <source>
        <dbReference type="Pfam" id="PF01571"/>
    </source>
</evidence>
<feature type="compositionally biased region" description="Basic residues" evidence="8">
    <location>
        <begin position="99"/>
        <end position="110"/>
    </location>
</feature>
<keyword evidence="4 7" id="KW-0808">Transferase</keyword>
<feature type="domain" description="GCVT N-terminal" evidence="9">
    <location>
        <begin position="221"/>
        <end position="477"/>
    </location>
</feature>
<dbReference type="NCBIfam" id="NF001567">
    <property type="entry name" value="PRK00389.1"/>
    <property type="match status" value="1"/>
</dbReference>
<comment type="function">
    <text evidence="7">The glycine cleavage system catalyzes the degradation of glycine.</text>
</comment>
<dbReference type="NCBIfam" id="TIGR00528">
    <property type="entry name" value="gcvT"/>
    <property type="match status" value="1"/>
</dbReference>
<protein>
    <recommendedName>
        <fullName evidence="2 7">Aminomethyltransferase</fullName>
        <ecNumber evidence="2 7">2.1.2.10</ecNumber>
    </recommendedName>
    <alternativeName>
        <fullName evidence="5 7">Glycine cleavage system T protein</fullName>
    </alternativeName>
</protein>
<feature type="region of interest" description="Disordered" evidence="8">
    <location>
        <begin position="93"/>
        <end position="129"/>
    </location>
</feature>
<dbReference type="SUPFAM" id="SSF101790">
    <property type="entry name" value="Aminomethyltransferase beta-barrel domain"/>
    <property type="match status" value="1"/>
</dbReference>
<accession>Q2STK0</accession>
<dbReference type="PANTHER" id="PTHR43757">
    <property type="entry name" value="AMINOMETHYLTRANSFERASE"/>
    <property type="match status" value="1"/>
</dbReference>
<comment type="subunit">
    <text evidence="7">The glycine cleavage system is composed of four proteins: P, T, L and H.</text>
</comment>
<evidence type="ECO:0000313" key="12">
    <source>
        <dbReference type="Proteomes" id="UP000001930"/>
    </source>
</evidence>
<proteinExistence type="inferred from homology"/>
<comment type="catalytic activity">
    <reaction evidence="6 7">
        <text>N(6)-[(R)-S(8)-aminomethyldihydrolipoyl]-L-lysyl-[protein] + (6S)-5,6,7,8-tetrahydrofolate = N(6)-[(R)-dihydrolipoyl]-L-lysyl-[protein] + (6R)-5,10-methylene-5,6,7,8-tetrahydrofolate + NH4(+)</text>
        <dbReference type="Rhea" id="RHEA:16945"/>
        <dbReference type="Rhea" id="RHEA-COMP:10475"/>
        <dbReference type="Rhea" id="RHEA-COMP:10492"/>
        <dbReference type="ChEBI" id="CHEBI:15636"/>
        <dbReference type="ChEBI" id="CHEBI:28938"/>
        <dbReference type="ChEBI" id="CHEBI:57453"/>
        <dbReference type="ChEBI" id="CHEBI:83100"/>
        <dbReference type="ChEBI" id="CHEBI:83143"/>
        <dbReference type="EC" id="2.1.2.10"/>
    </reaction>
</comment>
<dbReference type="Pfam" id="PF08669">
    <property type="entry name" value="GCV_T_C"/>
    <property type="match status" value="1"/>
</dbReference>
<evidence type="ECO:0000259" key="10">
    <source>
        <dbReference type="Pfam" id="PF08669"/>
    </source>
</evidence>
<dbReference type="GO" id="GO:0005960">
    <property type="term" value="C:glycine cleavage complex"/>
    <property type="evidence" value="ECO:0007669"/>
    <property type="project" value="InterPro"/>
</dbReference>
<dbReference type="HAMAP" id="MF_00259">
    <property type="entry name" value="GcvT"/>
    <property type="match status" value="1"/>
</dbReference>
<comment type="similarity">
    <text evidence="1 7">Belongs to the GcvT family.</text>
</comment>
<dbReference type="KEGG" id="bte:BTH_I3255"/>
<name>Q2STK0_BURTA</name>
<feature type="domain" description="Aminomethyltransferase C-terminal" evidence="10">
    <location>
        <begin position="499"/>
        <end position="576"/>
    </location>
</feature>
<dbReference type="EC" id="2.1.2.10" evidence="2 7"/>
<evidence type="ECO:0000256" key="7">
    <source>
        <dbReference type="HAMAP-Rule" id="MF_00259"/>
    </source>
</evidence>
<gene>
    <name evidence="7" type="primary">gcvT</name>
    <name evidence="11" type="ordered locus">BTH_I3255</name>
</gene>
<dbReference type="InterPro" id="IPR013977">
    <property type="entry name" value="GcvT_C"/>
</dbReference>
<dbReference type="GO" id="GO:0008483">
    <property type="term" value="F:transaminase activity"/>
    <property type="evidence" value="ECO:0007669"/>
    <property type="project" value="UniProtKB-KW"/>
</dbReference>
<dbReference type="GO" id="GO:0004047">
    <property type="term" value="F:aminomethyltransferase activity"/>
    <property type="evidence" value="ECO:0007669"/>
    <property type="project" value="UniProtKB-UniRule"/>
</dbReference>
<dbReference type="InterPro" id="IPR028896">
    <property type="entry name" value="GcvT/YgfZ/DmdA"/>
</dbReference>
<evidence type="ECO:0000256" key="2">
    <source>
        <dbReference type="ARBA" id="ARBA00012616"/>
    </source>
</evidence>
<feature type="region of interest" description="Disordered" evidence="8">
    <location>
        <begin position="28"/>
        <end position="66"/>
    </location>
</feature>
<dbReference type="Gene3D" id="4.10.1250.10">
    <property type="entry name" value="Aminomethyltransferase fragment"/>
    <property type="match status" value="1"/>
</dbReference>
<dbReference type="InterPro" id="IPR006223">
    <property type="entry name" value="GcvT"/>
</dbReference>
<keyword evidence="3 7" id="KW-0032">Aminotransferase</keyword>
<evidence type="ECO:0000256" key="5">
    <source>
        <dbReference type="ARBA" id="ARBA00031395"/>
    </source>
</evidence>
<evidence type="ECO:0000256" key="1">
    <source>
        <dbReference type="ARBA" id="ARBA00008609"/>
    </source>
</evidence>
<dbReference type="Pfam" id="PF01571">
    <property type="entry name" value="GCV_T"/>
    <property type="match status" value="1"/>
</dbReference>
<feature type="compositionally biased region" description="Polar residues" evidence="8">
    <location>
        <begin position="112"/>
        <end position="125"/>
    </location>
</feature>
<dbReference type="Gene3D" id="2.40.30.110">
    <property type="entry name" value="Aminomethyltransferase beta-barrel domains"/>
    <property type="match status" value="1"/>
</dbReference>
<dbReference type="Gene3D" id="3.30.70.1400">
    <property type="entry name" value="Aminomethyltransferase beta-barrel domains"/>
    <property type="match status" value="1"/>
</dbReference>
<dbReference type="FunFam" id="4.10.1250.10:FF:000001">
    <property type="entry name" value="Aminomethyltransferase"/>
    <property type="match status" value="1"/>
</dbReference>
<dbReference type="AlphaFoldDB" id="Q2STK0"/>
<evidence type="ECO:0000256" key="6">
    <source>
        <dbReference type="ARBA" id="ARBA00047665"/>
    </source>
</evidence>
<evidence type="ECO:0000256" key="3">
    <source>
        <dbReference type="ARBA" id="ARBA00022576"/>
    </source>
</evidence>
<feature type="compositionally biased region" description="Basic residues" evidence="8">
    <location>
        <begin position="28"/>
        <end position="46"/>
    </location>
</feature>
<organism evidence="11 12">
    <name type="scientific">Burkholderia thailandensis (strain ATCC 700388 / DSM 13276 / CCUG 48851 / CIP 106301 / E264)</name>
    <dbReference type="NCBI Taxonomy" id="271848"/>
    <lineage>
        <taxon>Bacteria</taxon>
        <taxon>Pseudomonadati</taxon>
        <taxon>Pseudomonadota</taxon>
        <taxon>Betaproteobacteria</taxon>
        <taxon>Burkholderiales</taxon>
        <taxon>Burkholderiaceae</taxon>
        <taxon>Burkholderia</taxon>
        <taxon>pseudomallei group</taxon>
    </lineage>
</organism>
<dbReference type="HOGENOM" id="CLU_466668_0_0_4"/>
<dbReference type="Gene3D" id="3.30.1360.120">
    <property type="entry name" value="Probable tRNA modification gtpase trme, domain 1"/>
    <property type="match status" value="1"/>
</dbReference>
<evidence type="ECO:0000256" key="4">
    <source>
        <dbReference type="ARBA" id="ARBA00022679"/>
    </source>
</evidence>
<dbReference type="InterPro" id="IPR029043">
    <property type="entry name" value="GcvT/YgfZ_C"/>
</dbReference>
<dbReference type="Proteomes" id="UP000001930">
    <property type="component" value="Chromosome I"/>
</dbReference>
<dbReference type="GO" id="GO:0019464">
    <property type="term" value="P:glycine decarboxylation via glycine cleavage system"/>
    <property type="evidence" value="ECO:0007669"/>
    <property type="project" value="UniProtKB-UniRule"/>
</dbReference>
<dbReference type="PANTHER" id="PTHR43757:SF2">
    <property type="entry name" value="AMINOMETHYLTRANSFERASE, MITOCHONDRIAL"/>
    <property type="match status" value="1"/>
</dbReference>
<evidence type="ECO:0000256" key="8">
    <source>
        <dbReference type="SAM" id="MobiDB-lite"/>
    </source>
</evidence>
<dbReference type="InterPro" id="IPR006222">
    <property type="entry name" value="GCVT_N"/>
</dbReference>
<dbReference type="FunFam" id="3.30.70.1400:FF:000001">
    <property type="entry name" value="Aminomethyltransferase"/>
    <property type="match status" value="1"/>
</dbReference>
<feature type="region of interest" description="Disordered" evidence="8">
    <location>
        <begin position="152"/>
        <end position="175"/>
    </location>
</feature>
<dbReference type="InterPro" id="IPR027266">
    <property type="entry name" value="TrmE/GcvT-like"/>
</dbReference>
<dbReference type="SUPFAM" id="SSF103025">
    <property type="entry name" value="Folate-binding domain"/>
    <property type="match status" value="1"/>
</dbReference>
<evidence type="ECO:0000313" key="11">
    <source>
        <dbReference type="EMBL" id="ABC37433.1"/>
    </source>
</evidence>
<dbReference type="GO" id="GO:0005829">
    <property type="term" value="C:cytosol"/>
    <property type="evidence" value="ECO:0007669"/>
    <property type="project" value="TreeGrafter"/>
</dbReference>